<accession>A0ABQ9GKS0</accession>
<organism evidence="2 3">
    <name type="scientific">Dryococelus australis</name>
    <dbReference type="NCBI Taxonomy" id="614101"/>
    <lineage>
        <taxon>Eukaryota</taxon>
        <taxon>Metazoa</taxon>
        <taxon>Ecdysozoa</taxon>
        <taxon>Arthropoda</taxon>
        <taxon>Hexapoda</taxon>
        <taxon>Insecta</taxon>
        <taxon>Pterygota</taxon>
        <taxon>Neoptera</taxon>
        <taxon>Polyneoptera</taxon>
        <taxon>Phasmatodea</taxon>
        <taxon>Verophasmatodea</taxon>
        <taxon>Anareolatae</taxon>
        <taxon>Phasmatidae</taxon>
        <taxon>Eurycanthinae</taxon>
        <taxon>Dryococelus</taxon>
    </lineage>
</organism>
<proteinExistence type="predicted"/>
<feature type="compositionally biased region" description="Basic residues" evidence="1">
    <location>
        <begin position="168"/>
        <end position="181"/>
    </location>
</feature>
<evidence type="ECO:0000313" key="3">
    <source>
        <dbReference type="Proteomes" id="UP001159363"/>
    </source>
</evidence>
<name>A0ABQ9GKS0_9NEOP</name>
<evidence type="ECO:0000256" key="1">
    <source>
        <dbReference type="SAM" id="MobiDB-lite"/>
    </source>
</evidence>
<dbReference type="Proteomes" id="UP001159363">
    <property type="component" value="Chromosome 10"/>
</dbReference>
<feature type="compositionally biased region" description="Basic and acidic residues" evidence="1">
    <location>
        <begin position="136"/>
        <end position="150"/>
    </location>
</feature>
<comment type="caution">
    <text evidence="2">The sequence shown here is derived from an EMBL/GenBank/DDBJ whole genome shotgun (WGS) entry which is preliminary data.</text>
</comment>
<evidence type="ECO:0000313" key="2">
    <source>
        <dbReference type="EMBL" id="KAJ8872626.1"/>
    </source>
</evidence>
<protein>
    <submittedName>
        <fullName evidence="2">Uncharacterized protein</fullName>
    </submittedName>
</protein>
<keyword evidence="3" id="KW-1185">Reference proteome</keyword>
<reference evidence="2 3" key="1">
    <citation type="submission" date="2023-02" db="EMBL/GenBank/DDBJ databases">
        <title>LHISI_Scaffold_Assembly.</title>
        <authorList>
            <person name="Stuart O.P."/>
            <person name="Cleave R."/>
            <person name="Magrath M.J.L."/>
            <person name="Mikheyev A.S."/>
        </authorList>
    </citation>
    <scope>NUCLEOTIDE SEQUENCE [LARGE SCALE GENOMIC DNA]</scope>
    <source>
        <strain evidence="2">Daus_M_001</strain>
        <tissue evidence="2">Leg muscle</tissue>
    </source>
</reference>
<dbReference type="EMBL" id="JARBHB010000011">
    <property type="protein sequence ID" value="KAJ8872626.1"/>
    <property type="molecule type" value="Genomic_DNA"/>
</dbReference>
<gene>
    <name evidence="2" type="ORF">PR048_026234</name>
</gene>
<feature type="region of interest" description="Disordered" evidence="1">
    <location>
        <begin position="58"/>
        <end position="81"/>
    </location>
</feature>
<feature type="compositionally biased region" description="Polar residues" evidence="1">
    <location>
        <begin position="207"/>
        <end position="216"/>
    </location>
</feature>
<sequence>MRTGFNSLIGSQDLAVKSRPNLFTHFTGTPTNLLLLSTAIVSIGISVHSNHLEFLDPSQGRSCRRKQAKDGSGRSQSSLFHKAGLQRIKTVHDKVDFKRAHVVVNSIYTPRIKTGRSTRVDANMKKVRGGGGDSGWKGDRRAHEEEGKPGEKRKRNGQVRRVCACPAGRRHNLHNTSRRRTSNPPLPPFPLPDHTARLLLTVRRSNESSPIATGSVRSAAGRAPRGRARRQRCQPCRSLTTNDKKEGKTRLPRHLRRAAGDANGSIVDDSITLKDDHWSLSVTGAAVGTVVRPLTSPEKSEPCLIPGGTTPASSHVGIVPDDAAGRRVFSGSSVCPTLAFRRYSTSTSLHTLIGSQDLIVKGNGARKPYIYTNFDPAGFTEEFSRFLARQDISGLHPHKVGAERRGNCSPNKIYLQSTHELLDKASVHKYQRPV</sequence>
<feature type="region of interest" description="Disordered" evidence="1">
    <location>
        <begin position="124"/>
        <end position="193"/>
    </location>
</feature>
<feature type="region of interest" description="Disordered" evidence="1">
    <location>
        <begin position="205"/>
        <end position="251"/>
    </location>
</feature>